<gene>
    <name evidence="5" type="ORF">EOD41_09885</name>
</gene>
<feature type="domain" description="Capsule biosynthesis GfcC-like C-terminal" evidence="3">
    <location>
        <begin position="722"/>
        <end position="785"/>
    </location>
</feature>
<sequence>MIFLKKGFAFVVVVVCLLCVKPLLAQSVLSSPENINVSELSDNQIRAVMAQQQAAGVSDAQLIQGLITKGLPADQAKILQSRMNELRSGVSVNRRDTGTVQTARRLNYKPDTLNNPAANNITIGPQIFGKELFSNQSMSFEPNLKLATPVNYILGPDDQLNINIYGASVVNWSLNVSPEGTIAIPGVGNVSVAGRTIEQATSAIKTKLIANNYAIGRGSSLSVTLGNIRSIKVILVGEIVKPGTYTLPSLATVFNALYASGGPNDNGSFRQIEIIRNNKIIRKLDIYDFLLKGQQNDNIALRDQDIIRVPTYRTHVEITGEVKRPAIFEVLPGETLQTVLSFAGGFTDRAYTSRIKVLQVSDQQRRITDVFEGDFDNYIPLRGDKYIVQRILERYENRVTILGAVFRPGEYELEKGLTLSRLIQKAAGLKEDAFTGRGSITRLKPDNTNELISFNIQDIVSKKAPDILLQREDTVKISSLFDLRNKYFVTIKGKVRNAGDFAYADSMSVTDLIIKAGGFEEGASSKRVEIARRVNNADPNSTSSNIAQVFTVNVDPQLKADVDLKLRPYDIVSVYSLPGYETQKTIRIEGEVVYPGYYTIQRKDEKISDLLKRAGGLTASADAEGASLKRTNQLGVDKQKVDSAQLNRERLERLNRVSGVYSDTTSYLDARSRNEFVGIDLQKILEKPGSKTDLLLEDGDIIRIPKQQQVVRVNGEVLYPSAVVYTKGDSFRNYVINSGGYSPDADSRHAYIVYPNGQVKGTKKFLFFNDHPTVKPGSEIYVPRKSNEKKVTVQEIAGLSTSFASLALLIMYIIRN</sequence>
<dbReference type="InterPro" id="IPR049712">
    <property type="entry name" value="Poly_export"/>
</dbReference>
<name>A0A3S2VMP4_9SPHI</name>
<feature type="domain" description="Soluble ligand binding" evidence="4">
    <location>
        <begin position="398"/>
        <end position="448"/>
    </location>
</feature>
<feature type="domain" description="Soluble ligand binding" evidence="4">
    <location>
        <begin position="233"/>
        <end position="276"/>
    </location>
</feature>
<dbReference type="OrthoDB" id="9808948at2"/>
<dbReference type="EMBL" id="SACK01000003">
    <property type="protein sequence ID" value="RVU00933.1"/>
    <property type="molecule type" value="Genomic_DNA"/>
</dbReference>
<evidence type="ECO:0000259" key="4">
    <source>
        <dbReference type="Pfam" id="PF10531"/>
    </source>
</evidence>
<feature type="domain" description="Polysaccharide export protein N-terminal" evidence="2">
    <location>
        <begin position="148"/>
        <end position="213"/>
    </location>
</feature>
<evidence type="ECO:0000256" key="1">
    <source>
        <dbReference type="ARBA" id="ARBA00022729"/>
    </source>
</evidence>
<evidence type="ECO:0000313" key="6">
    <source>
        <dbReference type="Proteomes" id="UP000282759"/>
    </source>
</evidence>
<reference evidence="5 6" key="1">
    <citation type="submission" date="2019-01" db="EMBL/GenBank/DDBJ databases">
        <authorList>
            <person name="Chen W.-M."/>
        </authorList>
    </citation>
    <scope>NUCLEOTIDE SEQUENCE [LARGE SCALE GENOMIC DNA]</scope>
    <source>
        <strain evidence="5 6">YBJ-36</strain>
    </source>
</reference>
<organism evidence="5 6">
    <name type="scientific">Mucilaginibacter limnophilus</name>
    <dbReference type="NCBI Taxonomy" id="1932778"/>
    <lineage>
        <taxon>Bacteria</taxon>
        <taxon>Pseudomonadati</taxon>
        <taxon>Bacteroidota</taxon>
        <taxon>Sphingobacteriia</taxon>
        <taxon>Sphingobacteriales</taxon>
        <taxon>Sphingobacteriaceae</taxon>
        <taxon>Mucilaginibacter</taxon>
    </lineage>
</organism>
<dbReference type="InterPro" id="IPR003715">
    <property type="entry name" value="Poly_export_N"/>
</dbReference>
<dbReference type="Pfam" id="PF10531">
    <property type="entry name" value="SLBB"/>
    <property type="match status" value="5"/>
</dbReference>
<dbReference type="Pfam" id="PF02563">
    <property type="entry name" value="Poly_export"/>
    <property type="match status" value="1"/>
</dbReference>
<dbReference type="RefSeq" id="WP_127704650.1">
    <property type="nucleotide sequence ID" value="NZ_SACK01000003.1"/>
</dbReference>
<keyword evidence="1" id="KW-0732">Signal</keyword>
<dbReference type="PANTHER" id="PTHR33619:SF3">
    <property type="entry name" value="POLYSACCHARIDE EXPORT PROTEIN GFCE-RELATED"/>
    <property type="match status" value="1"/>
</dbReference>
<feature type="domain" description="Soluble ligand binding" evidence="4">
    <location>
        <begin position="489"/>
        <end position="533"/>
    </location>
</feature>
<evidence type="ECO:0000259" key="2">
    <source>
        <dbReference type="Pfam" id="PF02563"/>
    </source>
</evidence>
<dbReference type="Proteomes" id="UP000282759">
    <property type="component" value="Unassembled WGS sequence"/>
</dbReference>
<accession>A0A3S2VMP4</accession>
<feature type="domain" description="Soluble ligand binding" evidence="4">
    <location>
        <begin position="316"/>
        <end position="360"/>
    </location>
</feature>
<proteinExistence type="predicted"/>
<dbReference type="InterPro" id="IPR019554">
    <property type="entry name" value="Soluble_ligand-bd"/>
</dbReference>
<dbReference type="Gene3D" id="3.10.560.10">
    <property type="entry name" value="Outer membrane lipoprotein wza domain like"/>
    <property type="match status" value="6"/>
</dbReference>
<dbReference type="InterPro" id="IPR010425">
    <property type="entry name" value="Caps_synth_GfcC-like_C"/>
</dbReference>
<evidence type="ECO:0000313" key="5">
    <source>
        <dbReference type="EMBL" id="RVU00933.1"/>
    </source>
</evidence>
<protein>
    <submittedName>
        <fullName evidence="5">Capsule biosynthesis protein</fullName>
    </submittedName>
</protein>
<dbReference type="PANTHER" id="PTHR33619">
    <property type="entry name" value="POLYSACCHARIDE EXPORT PROTEIN GFCE-RELATED"/>
    <property type="match status" value="1"/>
</dbReference>
<keyword evidence="6" id="KW-1185">Reference proteome</keyword>
<dbReference type="GO" id="GO:0015159">
    <property type="term" value="F:polysaccharide transmembrane transporter activity"/>
    <property type="evidence" value="ECO:0007669"/>
    <property type="project" value="InterPro"/>
</dbReference>
<dbReference type="Gene3D" id="3.30.1950.10">
    <property type="entry name" value="wza like domain"/>
    <property type="match status" value="1"/>
</dbReference>
<feature type="domain" description="Soluble ligand binding" evidence="4">
    <location>
        <begin position="586"/>
        <end position="633"/>
    </location>
</feature>
<dbReference type="Pfam" id="PF06251">
    <property type="entry name" value="Caps_syn_GfcC_C"/>
    <property type="match status" value="1"/>
</dbReference>
<evidence type="ECO:0000259" key="3">
    <source>
        <dbReference type="Pfam" id="PF06251"/>
    </source>
</evidence>
<dbReference type="AlphaFoldDB" id="A0A3S2VMP4"/>
<comment type="caution">
    <text evidence="5">The sequence shown here is derived from an EMBL/GenBank/DDBJ whole genome shotgun (WGS) entry which is preliminary data.</text>
</comment>